<comment type="similarity">
    <text evidence="3">Belongs to the serpin family.</text>
</comment>
<feature type="compositionally biased region" description="Polar residues" evidence="4">
    <location>
        <begin position="467"/>
        <end position="476"/>
    </location>
</feature>
<feature type="region of interest" description="Disordered" evidence="4">
    <location>
        <begin position="1051"/>
        <end position="1109"/>
    </location>
</feature>
<dbReference type="InterPro" id="IPR042178">
    <property type="entry name" value="Serpin_sf_1"/>
</dbReference>
<evidence type="ECO:0000256" key="1">
    <source>
        <dbReference type="ARBA" id="ARBA00022690"/>
    </source>
</evidence>
<protein>
    <recommendedName>
        <fullName evidence="6">Serpin domain-containing protein</fullName>
    </recommendedName>
</protein>
<dbReference type="GO" id="GO:0005615">
    <property type="term" value="C:extracellular space"/>
    <property type="evidence" value="ECO:0007669"/>
    <property type="project" value="InterPro"/>
</dbReference>
<dbReference type="InterPro" id="IPR023796">
    <property type="entry name" value="Serpin_dom"/>
</dbReference>
<dbReference type="AlphaFoldDB" id="A0A9N9XKE0"/>
<dbReference type="GO" id="GO:0004867">
    <property type="term" value="F:serine-type endopeptidase inhibitor activity"/>
    <property type="evidence" value="ECO:0007669"/>
    <property type="project" value="UniProtKB-KW"/>
</dbReference>
<reference evidence="7" key="1">
    <citation type="submission" date="2022-01" db="EMBL/GenBank/DDBJ databases">
        <authorList>
            <person name="King R."/>
        </authorList>
    </citation>
    <scope>NUCLEOTIDE SEQUENCE</scope>
</reference>
<name>A0A9N9XKE0_PHYSR</name>
<evidence type="ECO:0000256" key="5">
    <source>
        <dbReference type="SAM" id="SignalP"/>
    </source>
</evidence>
<feature type="chain" id="PRO_5040255715" description="Serpin domain-containing protein" evidence="5">
    <location>
        <begin position="19"/>
        <end position="1157"/>
    </location>
</feature>
<sequence>MLVNTIAPLVLFAALCSTQQFATDKFPFSISDDELMNSFDWQLLKEFGPYNKNLLLSPISLKLVLSLLYQGSSSIVEKEFESTLNFRNKDENRRKYSQLLSTLLDNEKSGNLLTIGSSMFVDDNLHVLPKFNRTAWQNFRTIVEPVDFDKPEEASKVINRWVELLTRGKVPKIVSADDLQQTIMLVTNIIYFKGIWKHPFPKINSYRGHFVTVPDNNDRMIMSKYVDYMKTTRNFWYYEDQDLEAKILRLDYKGNSHSMYIILPNSLGGINSLIKKISLTSVLNMKFKLQEELVEVHMPKINFKFSTKFVNILKKLGLKQLFQNTNSLTGIVETNNTIRRQLVVSNIIQKTGIQVDEKGTEAYSVTEIIVGNKMGENKMIFNASHPFLFFIEGPNNTVLFVGKYEDPYEDEGAESGNRWNTNEEADDATSQVYPAPQYNTQRFSNNQGNLPTNRFDVPNQPPQQNPVFDSSISSNMDDSYDPPNAEDIAYRFNLFDVELLSTFSDSKTNVLISPASIKTTLAMILEGAGGKCALEIQEALRIQSLNQRGVRDIVLNLLSNLNEKATTNTYLESRNGIFASNRHKLVDAYRETVIRYYNANVRSLDFSNPEAAANEINQWASDATHGVIKEVVSSQTINPETYVIISNALYFKGKWKSRFDQRMTNPNKCFRTANGCVPVSMMHISDNFYNNYISRISSYVVDIPYQDKFSMLLILPSIESSVRAVLRDFATHRLNDILAMLNNSEIVLEIPKFSFEYTVDLAMRLKQEPLNVREVFGANANLSGIIQNANAMVNSMLHKTKIEVDEQGTVAAAATNAMIIPLMQPLTITADQLIEPELRLIFLNTLYFKGKWKTVFQQIPEPKCFQTTPDTCIPTDMMSVTQTFNISYVTSLQAQFVEVPYQEKYSMLVIIPTPETNVKQVLRNLPFYSLDKIIGGLNETKINLEIPKFTLDYSVDLVKYLSRNSIGIKEIFGTNANLSGIIHGNVSVNNLLHKTRMEVDEQGSIAAASTSAAIVPFALPVQIKANRPFAFIIFDRETKNVIFEGIVQNPAKQGSGGSGGRANRPPSVSSGANLVQGASGSPTSGASEAYPPATPSKNEPDYAINTSPSNRQQINLSGMFKNQRLTPVRAAIGSRFAYNYNYESKYFYTYNGAKLVH</sequence>
<evidence type="ECO:0000259" key="6">
    <source>
        <dbReference type="SMART" id="SM00093"/>
    </source>
</evidence>
<dbReference type="EMBL" id="OU900103">
    <property type="protein sequence ID" value="CAG9855303.1"/>
    <property type="molecule type" value="Genomic_DNA"/>
</dbReference>
<dbReference type="SMART" id="SM00093">
    <property type="entry name" value="SERPIN"/>
    <property type="match status" value="2"/>
</dbReference>
<evidence type="ECO:0000256" key="4">
    <source>
        <dbReference type="SAM" id="MobiDB-lite"/>
    </source>
</evidence>
<feature type="signal peptide" evidence="5">
    <location>
        <begin position="1"/>
        <end position="18"/>
    </location>
</feature>
<dbReference type="InterPro" id="IPR036186">
    <property type="entry name" value="Serpin_sf"/>
</dbReference>
<accession>A0A9N9XKE0</accession>
<keyword evidence="1" id="KW-0646">Protease inhibitor</keyword>
<dbReference type="Gene3D" id="3.30.497.10">
    <property type="entry name" value="Antithrombin, subunit I, domain 2"/>
    <property type="match status" value="3"/>
</dbReference>
<dbReference type="SUPFAM" id="SSF56574">
    <property type="entry name" value="Serpins"/>
    <property type="match status" value="3"/>
</dbReference>
<dbReference type="Gene3D" id="2.10.310.10">
    <property type="entry name" value="Serpins superfamily"/>
    <property type="match status" value="1"/>
</dbReference>
<feature type="domain" description="Serpin" evidence="6">
    <location>
        <begin position="497"/>
        <end position="1050"/>
    </location>
</feature>
<gene>
    <name evidence="7" type="ORF">PHYEVI_LOCUS1756</name>
</gene>
<feature type="region of interest" description="Disordered" evidence="4">
    <location>
        <begin position="409"/>
        <end position="476"/>
    </location>
</feature>
<evidence type="ECO:0000256" key="2">
    <source>
        <dbReference type="ARBA" id="ARBA00022900"/>
    </source>
</evidence>
<dbReference type="PANTHER" id="PTHR11461">
    <property type="entry name" value="SERINE PROTEASE INHIBITOR, SERPIN"/>
    <property type="match status" value="1"/>
</dbReference>
<dbReference type="Gene3D" id="2.30.39.10">
    <property type="entry name" value="Alpha-1-antitrypsin, domain 1"/>
    <property type="match status" value="3"/>
</dbReference>
<keyword evidence="8" id="KW-1185">Reference proteome</keyword>
<proteinExistence type="inferred from homology"/>
<evidence type="ECO:0000256" key="3">
    <source>
        <dbReference type="RuleBase" id="RU000411"/>
    </source>
</evidence>
<organism evidence="7 8">
    <name type="scientific">Phyllotreta striolata</name>
    <name type="common">Striped flea beetle</name>
    <name type="synonym">Crioceris striolata</name>
    <dbReference type="NCBI Taxonomy" id="444603"/>
    <lineage>
        <taxon>Eukaryota</taxon>
        <taxon>Metazoa</taxon>
        <taxon>Ecdysozoa</taxon>
        <taxon>Arthropoda</taxon>
        <taxon>Hexapoda</taxon>
        <taxon>Insecta</taxon>
        <taxon>Pterygota</taxon>
        <taxon>Neoptera</taxon>
        <taxon>Endopterygota</taxon>
        <taxon>Coleoptera</taxon>
        <taxon>Polyphaga</taxon>
        <taxon>Cucujiformia</taxon>
        <taxon>Chrysomeloidea</taxon>
        <taxon>Chrysomelidae</taxon>
        <taxon>Galerucinae</taxon>
        <taxon>Alticini</taxon>
        <taxon>Phyllotreta</taxon>
    </lineage>
</organism>
<dbReference type="Pfam" id="PF00079">
    <property type="entry name" value="Serpin"/>
    <property type="match status" value="3"/>
</dbReference>
<keyword evidence="5" id="KW-0732">Signal</keyword>
<evidence type="ECO:0000313" key="8">
    <source>
        <dbReference type="Proteomes" id="UP001153712"/>
    </source>
</evidence>
<dbReference type="OrthoDB" id="671595at2759"/>
<dbReference type="InterPro" id="IPR042185">
    <property type="entry name" value="Serpin_sf_2"/>
</dbReference>
<feature type="domain" description="Serpin" evidence="6">
    <location>
        <begin position="41"/>
        <end position="407"/>
    </location>
</feature>
<feature type="compositionally biased region" description="Polar residues" evidence="4">
    <location>
        <begin position="1066"/>
        <end position="1086"/>
    </location>
</feature>
<evidence type="ECO:0000313" key="7">
    <source>
        <dbReference type="EMBL" id="CAG9855303.1"/>
    </source>
</evidence>
<feature type="compositionally biased region" description="Polar residues" evidence="4">
    <location>
        <begin position="417"/>
        <end position="452"/>
    </location>
</feature>
<keyword evidence="2" id="KW-0722">Serine protease inhibitor</keyword>
<dbReference type="InterPro" id="IPR000215">
    <property type="entry name" value="Serpin_fam"/>
</dbReference>
<dbReference type="PANTHER" id="PTHR11461:SF357">
    <property type="entry name" value="SERINE PROTEASE INHIBITOR 27A"/>
    <property type="match status" value="1"/>
</dbReference>
<dbReference type="Proteomes" id="UP001153712">
    <property type="component" value="Chromosome 10"/>
</dbReference>